<name>A0ABP7L8D4_9SPHN</name>
<evidence type="ECO:0000313" key="3">
    <source>
        <dbReference type="Proteomes" id="UP001500827"/>
    </source>
</evidence>
<gene>
    <name evidence="2" type="ORF">GCM10022276_13680</name>
</gene>
<evidence type="ECO:0000313" key="2">
    <source>
        <dbReference type="EMBL" id="GAA3895899.1"/>
    </source>
</evidence>
<comment type="caution">
    <text evidence="2">The sequence shown here is derived from an EMBL/GenBank/DDBJ whole genome shotgun (WGS) entry which is preliminary data.</text>
</comment>
<protein>
    <recommendedName>
        <fullName evidence="4">Filamentous haemagglutinin FhaB/tRNA nuclease CdiA-like TPS domain-containing protein</fullName>
    </recommendedName>
</protein>
<feature type="region of interest" description="Disordered" evidence="1">
    <location>
        <begin position="1115"/>
        <end position="1174"/>
    </location>
</feature>
<reference evidence="3" key="1">
    <citation type="journal article" date="2019" name="Int. J. Syst. Evol. Microbiol.">
        <title>The Global Catalogue of Microorganisms (GCM) 10K type strain sequencing project: providing services to taxonomists for standard genome sequencing and annotation.</title>
        <authorList>
            <consortium name="The Broad Institute Genomics Platform"/>
            <consortium name="The Broad Institute Genome Sequencing Center for Infectious Disease"/>
            <person name="Wu L."/>
            <person name="Ma J."/>
        </authorList>
    </citation>
    <scope>NUCLEOTIDE SEQUENCE [LARGE SCALE GENOMIC DNA]</scope>
    <source>
        <strain evidence="3">JCM 17543</strain>
    </source>
</reference>
<feature type="compositionally biased region" description="Acidic residues" evidence="1">
    <location>
        <begin position="1119"/>
        <end position="1136"/>
    </location>
</feature>
<dbReference type="Gene3D" id="2.160.20.10">
    <property type="entry name" value="Single-stranded right-handed beta-helix, Pectin lyase-like"/>
    <property type="match status" value="1"/>
</dbReference>
<sequence length="1174" mass="117356">MELLMTQTANFDTSRRTRPYRKLMLSCASAALAVVAAHPQKASAQAFQGTIGSSTGGVVRTPTTGTTETITVGSSTATINWTATGQPSGGSVNFLPSGSTATFTSAEGVTDYTVLNRISAGGSPISLNGHVISTLQGTSTTGGKVWFSTPGGIVVGATAVFDVGGLLLTSADVTNLSTNPSGFSASFSATNPGSAVTIADGAQINALQRNSYVALVAPRVEQNGTVRVNGSAAYVGAQAVTMTMNQGLFDIAVDAGTDDYNGVVHTGRTTGPANETPADHHSIYMVAVPKNQAMTMLLSGDVGFDATTASVKNGQIILSSGNFGPQPAEGEPNGLGSISFSGGNFSSSVTGKATGWIDADGGGWTLRFGGDLNLIAGPAIRVLAGDGETITINGAAKLVAGNEIIVAADGGSISADSLVARTVGSDFDGYVLLEAASGWEGNPGSLSFGSTLIKGDGPDGINGTIAVVTDSGSTISLGQADLRASGTGSIFLAAGSCDCGGEGEQFSLQAASLGEGGGISADSLFLIASEDIDVFVAGGADIDISGTMQGYAAQTAWLHSDGSSSVLRANVIGLNAMTILDDAPVIADIVRFSAKRDLTVGDLNAGDLIALDAGGDILGRDLKAMHSLRVAALGAVQLGDLSSESVNAVALTGDLVAGDVHAGNAIITAVGYTTLGDVTATDTAFLTSGINLVAGDLDATNSLDVHVAGAADLNSVSSKLMRITGSELNIARITGVDVTMWSQGDLNLGDITATGAVRLNAKGDIHVGDVDPTTVQMDAGGDLFVQDVEASDSASFTAGGLASFFGTVSAPTITVTSGDINVADGASLGVSGVTKMLTLNAVSDRPIILGEGGNPSEGQYVLSEDGDIHSEAVELHAKGRGDSAAPDILVYGADLQGSAGDGGELKSITLQTDGSVSILGDVRFIDAASTDKISIQAGGKIIVDTDTGSIVMTDSAGHLSGTLDLQAGDIWVGDGALLDQLAGDPNFSGRDTALATHSGADNPDGYLRAGTITASVADSFFIQNSGTADLFAGIDTGDGGLSLTSTGTLPATVIAYGRQTLSTGQVITNEDFLGGVQLSGTAGFTTDSEVNGCAIGGGSCDKLAFSFDYSQVVGGVSGDDNDSDDDQSDADSEDASSADPSLKLINTAPVNLDHQIDDPVTSGGDVVVGGGGPN</sequence>
<dbReference type="InterPro" id="IPR012334">
    <property type="entry name" value="Pectin_lyas_fold"/>
</dbReference>
<accession>A0ABP7L8D4</accession>
<keyword evidence="3" id="KW-1185">Reference proteome</keyword>
<dbReference type="InterPro" id="IPR011050">
    <property type="entry name" value="Pectin_lyase_fold/virulence"/>
</dbReference>
<proteinExistence type="predicted"/>
<dbReference type="EMBL" id="BAABBM010000001">
    <property type="protein sequence ID" value="GAA3895899.1"/>
    <property type="molecule type" value="Genomic_DNA"/>
</dbReference>
<organism evidence="2 3">
    <name type="scientific">Sphingomonas limnosediminicola</name>
    <dbReference type="NCBI Taxonomy" id="940133"/>
    <lineage>
        <taxon>Bacteria</taxon>
        <taxon>Pseudomonadati</taxon>
        <taxon>Pseudomonadota</taxon>
        <taxon>Alphaproteobacteria</taxon>
        <taxon>Sphingomonadales</taxon>
        <taxon>Sphingomonadaceae</taxon>
        <taxon>Sphingomonas</taxon>
    </lineage>
</organism>
<dbReference type="SUPFAM" id="SSF51126">
    <property type="entry name" value="Pectin lyase-like"/>
    <property type="match status" value="1"/>
</dbReference>
<evidence type="ECO:0000256" key="1">
    <source>
        <dbReference type="SAM" id="MobiDB-lite"/>
    </source>
</evidence>
<dbReference type="Proteomes" id="UP001500827">
    <property type="component" value="Unassembled WGS sequence"/>
</dbReference>
<evidence type="ECO:0008006" key="4">
    <source>
        <dbReference type="Google" id="ProtNLM"/>
    </source>
</evidence>